<gene>
    <name evidence="8" type="ORF">B0J13DRAFT_531109</name>
</gene>
<name>A0A9P9DQF5_9HYPO</name>
<protein>
    <recommendedName>
        <fullName evidence="10">DUF676 domain-containing protein</fullName>
    </recommendedName>
</protein>
<comment type="subcellular location">
    <subcellularLocation>
        <location evidence="2">Endoplasmic reticulum</location>
    </subcellularLocation>
    <subcellularLocation>
        <location evidence="3">Membrane</location>
    </subcellularLocation>
    <subcellularLocation>
        <location evidence="1">Mitochondrion</location>
    </subcellularLocation>
</comment>
<evidence type="ECO:0000256" key="2">
    <source>
        <dbReference type="ARBA" id="ARBA00004240"/>
    </source>
</evidence>
<dbReference type="AlphaFoldDB" id="A0A9P9DQF5"/>
<dbReference type="PANTHER" id="PTHR48182">
    <property type="entry name" value="PROTEIN SERAC1"/>
    <property type="match status" value="1"/>
</dbReference>
<evidence type="ECO:0000313" key="9">
    <source>
        <dbReference type="Proteomes" id="UP000717696"/>
    </source>
</evidence>
<dbReference type="OrthoDB" id="5097106at2759"/>
<dbReference type="GO" id="GO:0005783">
    <property type="term" value="C:endoplasmic reticulum"/>
    <property type="evidence" value="ECO:0007669"/>
    <property type="project" value="UniProtKB-SubCell"/>
</dbReference>
<dbReference type="GO" id="GO:0016020">
    <property type="term" value="C:membrane"/>
    <property type="evidence" value="ECO:0007669"/>
    <property type="project" value="UniProtKB-SubCell"/>
</dbReference>
<comment type="caution">
    <text evidence="8">The sequence shown here is derived from an EMBL/GenBank/DDBJ whole genome shotgun (WGS) entry which is preliminary data.</text>
</comment>
<feature type="compositionally biased region" description="Polar residues" evidence="7">
    <location>
        <begin position="21"/>
        <end position="31"/>
    </location>
</feature>
<keyword evidence="6" id="KW-0472">Membrane</keyword>
<evidence type="ECO:0000256" key="3">
    <source>
        <dbReference type="ARBA" id="ARBA00004370"/>
    </source>
</evidence>
<evidence type="ECO:0000313" key="8">
    <source>
        <dbReference type="EMBL" id="KAH7124830.1"/>
    </source>
</evidence>
<keyword evidence="5" id="KW-0496">Mitochondrion</keyword>
<evidence type="ECO:0000256" key="6">
    <source>
        <dbReference type="ARBA" id="ARBA00023136"/>
    </source>
</evidence>
<dbReference type="GO" id="GO:0005739">
    <property type="term" value="C:mitochondrion"/>
    <property type="evidence" value="ECO:0007669"/>
    <property type="project" value="UniProtKB-SubCell"/>
</dbReference>
<sequence>MSRDDTPGRPAGPENERVGSFETSEASQETQRAGGRPYPSHQIWRVRGIPTGFDNEKLANILLHHPDLQHRSSDMPDDGINSDGAGGILVYTLAPDLCRDQVATACFRRLPYRLRTLARDDQVTIDVHLSPKTTRIGVKRRRNLLPPLRLATDQYFHGITVLFSPTGSNRSVDGLAVPGLGGHPFGSFVHKGDRHMCLSDSLPQDMPATRVMIYGYGSELQDSTHFAELDDLARSLHLDIRRWLQPGDQKLLVFIGHSLSGLLIKEILVRVTKSDSEADLGNEAKLPFLIARKGTFAVTTGVDRSRNNDFGGKCTGDALPMRRTAKLPDPQLGYGFSFGLISVSSITNPAGIVHRMKASRS</sequence>
<evidence type="ECO:0000256" key="7">
    <source>
        <dbReference type="SAM" id="MobiDB-lite"/>
    </source>
</evidence>
<accession>A0A9P9DQF5</accession>
<dbReference type="Proteomes" id="UP000717696">
    <property type="component" value="Unassembled WGS sequence"/>
</dbReference>
<keyword evidence="9" id="KW-1185">Reference proteome</keyword>
<proteinExistence type="predicted"/>
<evidence type="ECO:0000256" key="4">
    <source>
        <dbReference type="ARBA" id="ARBA00022824"/>
    </source>
</evidence>
<dbReference type="EMBL" id="JAGMUU010000024">
    <property type="protein sequence ID" value="KAH7124830.1"/>
    <property type="molecule type" value="Genomic_DNA"/>
</dbReference>
<evidence type="ECO:0000256" key="1">
    <source>
        <dbReference type="ARBA" id="ARBA00004173"/>
    </source>
</evidence>
<dbReference type="InterPro" id="IPR052374">
    <property type="entry name" value="SERAC1"/>
</dbReference>
<evidence type="ECO:0000256" key="5">
    <source>
        <dbReference type="ARBA" id="ARBA00023128"/>
    </source>
</evidence>
<feature type="region of interest" description="Disordered" evidence="7">
    <location>
        <begin position="1"/>
        <end position="41"/>
    </location>
</feature>
<dbReference type="PANTHER" id="PTHR48182:SF2">
    <property type="entry name" value="PROTEIN SERAC1"/>
    <property type="match status" value="1"/>
</dbReference>
<keyword evidence="4" id="KW-0256">Endoplasmic reticulum</keyword>
<organism evidence="8 9">
    <name type="scientific">Dactylonectria estremocensis</name>
    <dbReference type="NCBI Taxonomy" id="1079267"/>
    <lineage>
        <taxon>Eukaryota</taxon>
        <taxon>Fungi</taxon>
        <taxon>Dikarya</taxon>
        <taxon>Ascomycota</taxon>
        <taxon>Pezizomycotina</taxon>
        <taxon>Sordariomycetes</taxon>
        <taxon>Hypocreomycetidae</taxon>
        <taxon>Hypocreales</taxon>
        <taxon>Nectriaceae</taxon>
        <taxon>Dactylonectria</taxon>
    </lineage>
</organism>
<evidence type="ECO:0008006" key="10">
    <source>
        <dbReference type="Google" id="ProtNLM"/>
    </source>
</evidence>
<reference evidence="8" key="1">
    <citation type="journal article" date="2021" name="Nat. Commun.">
        <title>Genetic determinants of endophytism in the Arabidopsis root mycobiome.</title>
        <authorList>
            <person name="Mesny F."/>
            <person name="Miyauchi S."/>
            <person name="Thiergart T."/>
            <person name="Pickel B."/>
            <person name="Atanasova L."/>
            <person name="Karlsson M."/>
            <person name="Huettel B."/>
            <person name="Barry K.W."/>
            <person name="Haridas S."/>
            <person name="Chen C."/>
            <person name="Bauer D."/>
            <person name="Andreopoulos W."/>
            <person name="Pangilinan J."/>
            <person name="LaButti K."/>
            <person name="Riley R."/>
            <person name="Lipzen A."/>
            <person name="Clum A."/>
            <person name="Drula E."/>
            <person name="Henrissat B."/>
            <person name="Kohler A."/>
            <person name="Grigoriev I.V."/>
            <person name="Martin F.M."/>
            <person name="Hacquard S."/>
        </authorList>
    </citation>
    <scope>NUCLEOTIDE SEQUENCE</scope>
    <source>
        <strain evidence="8">MPI-CAGE-AT-0021</strain>
    </source>
</reference>